<dbReference type="EMBL" id="ML120401">
    <property type="protein sequence ID" value="RPA97793.1"/>
    <property type="molecule type" value="Genomic_DNA"/>
</dbReference>
<sequence>IKTHANSPNLDPNNHEQVKSLKTMSADEIYYLCVPENLGQIEEQELIVYSTLPSNNPVAYNFAIIA</sequence>
<reference evidence="1 2" key="1">
    <citation type="journal article" date="2018" name="Nat. Ecol. Evol.">
        <title>Pezizomycetes genomes reveal the molecular basis of ectomycorrhizal truffle lifestyle.</title>
        <authorList>
            <person name="Murat C."/>
            <person name="Payen T."/>
            <person name="Noel B."/>
            <person name="Kuo A."/>
            <person name="Morin E."/>
            <person name="Chen J."/>
            <person name="Kohler A."/>
            <person name="Krizsan K."/>
            <person name="Balestrini R."/>
            <person name="Da Silva C."/>
            <person name="Montanini B."/>
            <person name="Hainaut M."/>
            <person name="Levati E."/>
            <person name="Barry K.W."/>
            <person name="Belfiori B."/>
            <person name="Cichocki N."/>
            <person name="Clum A."/>
            <person name="Dockter R.B."/>
            <person name="Fauchery L."/>
            <person name="Guy J."/>
            <person name="Iotti M."/>
            <person name="Le Tacon F."/>
            <person name="Lindquist E.A."/>
            <person name="Lipzen A."/>
            <person name="Malagnac F."/>
            <person name="Mello A."/>
            <person name="Molinier V."/>
            <person name="Miyauchi S."/>
            <person name="Poulain J."/>
            <person name="Riccioni C."/>
            <person name="Rubini A."/>
            <person name="Sitrit Y."/>
            <person name="Splivallo R."/>
            <person name="Traeger S."/>
            <person name="Wang M."/>
            <person name="Zifcakova L."/>
            <person name="Wipf D."/>
            <person name="Zambonelli A."/>
            <person name="Paolocci F."/>
            <person name="Nowrousian M."/>
            <person name="Ottonello S."/>
            <person name="Baldrian P."/>
            <person name="Spatafora J.W."/>
            <person name="Henrissat B."/>
            <person name="Nagy L.G."/>
            <person name="Aury J.M."/>
            <person name="Wincker P."/>
            <person name="Grigoriev I.V."/>
            <person name="Bonfante P."/>
            <person name="Martin F.M."/>
        </authorList>
    </citation>
    <scope>NUCLEOTIDE SEQUENCE [LARGE SCALE GENOMIC DNA]</scope>
    <source>
        <strain evidence="1 2">120613-1</strain>
    </source>
</reference>
<proteinExistence type="predicted"/>
<organism evidence="1 2">
    <name type="scientific">Choiromyces venosus 120613-1</name>
    <dbReference type="NCBI Taxonomy" id="1336337"/>
    <lineage>
        <taxon>Eukaryota</taxon>
        <taxon>Fungi</taxon>
        <taxon>Dikarya</taxon>
        <taxon>Ascomycota</taxon>
        <taxon>Pezizomycotina</taxon>
        <taxon>Pezizomycetes</taxon>
        <taxon>Pezizales</taxon>
        <taxon>Tuberaceae</taxon>
        <taxon>Choiromyces</taxon>
    </lineage>
</organism>
<evidence type="ECO:0000313" key="2">
    <source>
        <dbReference type="Proteomes" id="UP000276215"/>
    </source>
</evidence>
<gene>
    <name evidence="1" type="ORF">L873DRAFT_1809253</name>
</gene>
<keyword evidence="2" id="KW-1185">Reference proteome</keyword>
<feature type="non-terminal residue" evidence="1">
    <location>
        <position position="1"/>
    </location>
</feature>
<accession>A0A3N4JHU2</accession>
<dbReference type="Proteomes" id="UP000276215">
    <property type="component" value="Unassembled WGS sequence"/>
</dbReference>
<name>A0A3N4JHU2_9PEZI</name>
<evidence type="ECO:0000313" key="1">
    <source>
        <dbReference type="EMBL" id="RPA97793.1"/>
    </source>
</evidence>
<protein>
    <submittedName>
        <fullName evidence="1">Uncharacterized protein</fullName>
    </submittedName>
</protein>
<dbReference type="AlphaFoldDB" id="A0A3N4JHU2"/>